<sequence>MASEKVLHLDDSNFEEQTKSGYALVDFWATWCGPCIALAPTIDELAEKHDGQLKVCKVDVDANMESAAKFGVRGIPYIILLKDGKKVDEVTGNDPGRVKALAEQALN</sequence>
<gene>
    <name evidence="6" type="ORF">METZ01_LOCUS471661</name>
</gene>
<dbReference type="InterPro" id="IPR013766">
    <property type="entry name" value="Thioredoxin_domain"/>
</dbReference>
<dbReference type="GO" id="GO:0015035">
    <property type="term" value="F:protein-disulfide reductase activity"/>
    <property type="evidence" value="ECO:0007669"/>
    <property type="project" value="InterPro"/>
</dbReference>
<dbReference type="AlphaFoldDB" id="A0A383BFA1"/>
<dbReference type="SUPFAM" id="SSF52833">
    <property type="entry name" value="Thioredoxin-like"/>
    <property type="match status" value="1"/>
</dbReference>
<keyword evidence="4" id="KW-0676">Redox-active center</keyword>
<dbReference type="CDD" id="cd02947">
    <property type="entry name" value="TRX_family"/>
    <property type="match status" value="1"/>
</dbReference>
<evidence type="ECO:0000256" key="1">
    <source>
        <dbReference type="ARBA" id="ARBA00022448"/>
    </source>
</evidence>
<evidence type="ECO:0000256" key="2">
    <source>
        <dbReference type="ARBA" id="ARBA00022982"/>
    </source>
</evidence>
<keyword evidence="2" id="KW-0249">Electron transport</keyword>
<dbReference type="Gene3D" id="3.40.30.10">
    <property type="entry name" value="Glutaredoxin"/>
    <property type="match status" value="1"/>
</dbReference>
<dbReference type="PANTHER" id="PTHR45663">
    <property type="entry name" value="GEO12009P1"/>
    <property type="match status" value="1"/>
</dbReference>
<dbReference type="PANTHER" id="PTHR45663:SF11">
    <property type="entry name" value="GEO12009P1"/>
    <property type="match status" value="1"/>
</dbReference>
<keyword evidence="3" id="KW-1015">Disulfide bond</keyword>
<dbReference type="InterPro" id="IPR036249">
    <property type="entry name" value="Thioredoxin-like_sf"/>
</dbReference>
<protein>
    <recommendedName>
        <fullName evidence="5">Thioredoxin domain-containing protein</fullName>
    </recommendedName>
</protein>
<dbReference type="EMBL" id="UINC01200084">
    <property type="protein sequence ID" value="SVE18807.1"/>
    <property type="molecule type" value="Genomic_DNA"/>
</dbReference>
<reference evidence="6" key="1">
    <citation type="submission" date="2018-05" db="EMBL/GenBank/DDBJ databases">
        <authorList>
            <person name="Lanie J.A."/>
            <person name="Ng W.-L."/>
            <person name="Kazmierczak K.M."/>
            <person name="Andrzejewski T.M."/>
            <person name="Davidsen T.M."/>
            <person name="Wayne K.J."/>
            <person name="Tettelin H."/>
            <person name="Glass J.I."/>
            <person name="Rusch D."/>
            <person name="Podicherti R."/>
            <person name="Tsui H.-C.T."/>
            <person name="Winkler M.E."/>
        </authorList>
    </citation>
    <scope>NUCLEOTIDE SEQUENCE</scope>
</reference>
<dbReference type="PROSITE" id="PS51352">
    <property type="entry name" value="THIOREDOXIN_2"/>
    <property type="match status" value="1"/>
</dbReference>
<dbReference type="GO" id="GO:0045454">
    <property type="term" value="P:cell redox homeostasis"/>
    <property type="evidence" value="ECO:0007669"/>
    <property type="project" value="TreeGrafter"/>
</dbReference>
<keyword evidence="1" id="KW-0813">Transport</keyword>
<evidence type="ECO:0000259" key="5">
    <source>
        <dbReference type="PROSITE" id="PS51352"/>
    </source>
</evidence>
<dbReference type="InterPro" id="IPR005746">
    <property type="entry name" value="Thioredoxin"/>
</dbReference>
<proteinExistence type="predicted"/>
<evidence type="ECO:0000256" key="3">
    <source>
        <dbReference type="ARBA" id="ARBA00023157"/>
    </source>
</evidence>
<organism evidence="6">
    <name type="scientific">marine metagenome</name>
    <dbReference type="NCBI Taxonomy" id="408172"/>
    <lineage>
        <taxon>unclassified sequences</taxon>
        <taxon>metagenomes</taxon>
        <taxon>ecological metagenomes</taxon>
    </lineage>
</organism>
<dbReference type="PIRSF" id="PIRSF000077">
    <property type="entry name" value="Thioredoxin"/>
    <property type="match status" value="1"/>
</dbReference>
<accession>A0A383BFA1</accession>
<dbReference type="GO" id="GO:0005829">
    <property type="term" value="C:cytosol"/>
    <property type="evidence" value="ECO:0007669"/>
    <property type="project" value="TreeGrafter"/>
</dbReference>
<evidence type="ECO:0000256" key="4">
    <source>
        <dbReference type="ARBA" id="ARBA00023284"/>
    </source>
</evidence>
<feature type="domain" description="Thioredoxin" evidence="5">
    <location>
        <begin position="1"/>
        <end position="107"/>
    </location>
</feature>
<dbReference type="NCBIfam" id="TIGR01068">
    <property type="entry name" value="thioredoxin"/>
    <property type="match status" value="1"/>
</dbReference>
<dbReference type="FunFam" id="3.40.30.10:FF:000001">
    <property type="entry name" value="Thioredoxin"/>
    <property type="match status" value="1"/>
</dbReference>
<dbReference type="Pfam" id="PF00085">
    <property type="entry name" value="Thioredoxin"/>
    <property type="match status" value="1"/>
</dbReference>
<dbReference type="PRINTS" id="PR00421">
    <property type="entry name" value="THIOREDOXIN"/>
</dbReference>
<evidence type="ECO:0000313" key="6">
    <source>
        <dbReference type="EMBL" id="SVE18807.1"/>
    </source>
</evidence>
<name>A0A383BFA1_9ZZZZ</name>